<reference evidence="11 13" key="3">
    <citation type="journal article" date="2024" name="Syst. Appl. Microbiol.">
        <title>Helicobacter cappadocius sp. nov., from lizards: The first psychrotrophic Helicobacter species.</title>
        <authorList>
            <person name="Aydin F."/>
            <person name="Tarhane S."/>
            <person name="Karakaya E."/>
            <person name="Abay S."/>
            <person name="Kayman T."/>
            <person name="Guran O."/>
            <person name="Bozkurt E."/>
            <person name="Uzum N."/>
            <person name="Avci A."/>
            <person name="Olgun K."/>
            <person name="Jablonski D."/>
            <person name="Guran C."/>
            <person name="Burcin Saticioglu I."/>
        </authorList>
    </citation>
    <scope>NUCLEOTIDE SEQUENCE [LARGE SCALE GENOMIC DNA]</scope>
    <source>
        <strain evidence="11">Faydin-H75</strain>
        <strain evidence="13">faydin-H76</strain>
    </source>
</reference>
<dbReference type="PROSITE" id="PS00717">
    <property type="entry name" value="SIGMA54_1"/>
    <property type="match status" value="1"/>
</dbReference>
<protein>
    <submittedName>
        <fullName evidence="12">RNA polymerase factor sigma-54</fullName>
        <ecNumber evidence="12">2.7.7.6</ecNumber>
    </submittedName>
</protein>
<organism evidence="12 13">
    <name type="scientific">Helicobacter cappadocius</name>
    <dbReference type="NCBI Taxonomy" id="3063998"/>
    <lineage>
        <taxon>Bacteria</taxon>
        <taxon>Pseudomonadati</taxon>
        <taxon>Campylobacterota</taxon>
        <taxon>Epsilonproteobacteria</taxon>
        <taxon>Campylobacterales</taxon>
        <taxon>Helicobacteraceae</taxon>
        <taxon>Helicobacter</taxon>
    </lineage>
</organism>
<feature type="domain" description="RNA polymerase sigma factor 54 core-binding" evidence="10">
    <location>
        <begin position="80"/>
        <end position="257"/>
    </location>
</feature>
<evidence type="ECO:0000259" key="9">
    <source>
        <dbReference type="Pfam" id="PF04552"/>
    </source>
</evidence>
<dbReference type="AlphaFoldDB" id="A0AA90PLV0"/>
<dbReference type="NCBIfam" id="NF004602">
    <property type="entry name" value="PRK05932.2-4"/>
    <property type="match status" value="1"/>
</dbReference>
<evidence type="ECO:0000256" key="7">
    <source>
        <dbReference type="ARBA" id="ARBA00023125"/>
    </source>
</evidence>
<dbReference type="InterPro" id="IPR000394">
    <property type="entry name" value="RNA_pol_sigma_54"/>
</dbReference>
<keyword evidence="7" id="KW-0238">DNA-binding</keyword>
<dbReference type="Proteomes" id="UP001240777">
    <property type="component" value="Unassembled WGS sequence"/>
</dbReference>
<dbReference type="GO" id="GO:0000428">
    <property type="term" value="C:DNA-directed RNA polymerase complex"/>
    <property type="evidence" value="ECO:0007669"/>
    <property type="project" value="UniProtKB-KW"/>
</dbReference>
<evidence type="ECO:0000256" key="4">
    <source>
        <dbReference type="ARBA" id="ARBA00022695"/>
    </source>
</evidence>
<accession>A0AA90PLV0</accession>
<keyword evidence="4 12" id="KW-0548">Nucleotidyltransferase</keyword>
<reference evidence="11" key="2">
    <citation type="submission" date="2023-07" db="EMBL/GenBank/DDBJ databases">
        <authorList>
            <person name="Aydin F."/>
            <person name="Tarhane S."/>
            <person name="Saticioglu I.B."/>
            <person name="Karakaya E."/>
            <person name="Abay S."/>
            <person name="Guran O."/>
            <person name="Bozkurt E."/>
            <person name="Uzum N."/>
            <person name="Olgun K."/>
            <person name="Jablonski D."/>
        </authorList>
    </citation>
    <scope>NUCLEOTIDE SEQUENCE</scope>
    <source>
        <strain evidence="11">Faydin-H75</strain>
    </source>
</reference>
<sequence length="428" mass="49202">MAQGARLRQNVAVKSKLSTTLKSWLPILQSNVLEMEETIAEYARENPYVSIKSRIVEDFSSKLKSPYPNTPAKNSMSDKIESMTILEQSLYEILNEQIVPPLFPTEISVKIAQDIIDNINEEGYFEAEESEQANELGVSTEQYRKVRERFAYLEPKGVGSKNVIESFLFQLEDRKDIKDSTYELCVKIITDLNNHKNYSSHIEYPEAMKVIRAFKNPPALAFAQQESFIIPDILIQQIDGEIQVMLNDDYYPSVNIDTIAMKSSNAQQYLKTKLKEARDLIDALDMRKQTIRKIGLMIVEYQYDFFMGGEMKPMRLKDIADEFGHSPSTISRAISNKYLECSRGVLPIKSFFTTAIDGDTSNASIKDFIGEIIKNENHKKPLSDLKILQMIEEKFQLKMVRRTITKYRKQLNIGSSSERKKIYEMSVL</sequence>
<evidence type="ECO:0000313" key="11">
    <source>
        <dbReference type="EMBL" id="MDO7253616.1"/>
    </source>
</evidence>
<dbReference type="InterPro" id="IPR007046">
    <property type="entry name" value="RNA_pol_sigma_54_core-bd"/>
</dbReference>
<comment type="caution">
    <text evidence="12">The sequence shown here is derived from an EMBL/GenBank/DDBJ whole genome shotgun (WGS) entry which is preliminary data.</text>
</comment>
<dbReference type="EMBL" id="JAUYZK010000011">
    <property type="protein sequence ID" value="MDP2539544.1"/>
    <property type="molecule type" value="Genomic_DNA"/>
</dbReference>
<name>A0AA90PLV0_9HELI</name>
<gene>
    <name evidence="11" type="ORF">Q5I04_06805</name>
    <name evidence="12" type="ORF">Q5I06_07135</name>
</gene>
<dbReference type="Pfam" id="PF04552">
    <property type="entry name" value="Sigma54_DBD"/>
    <property type="match status" value="1"/>
</dbReference>
<comment type="similarity">
    <text evidence="1">Belongs to the sigma-54 factor family.</text>
</comment>
<dbReference type="PROSITE" id="PS50044">
    <property type="entry name" value="SIGMA54_3"/>
    <property type="match status" value="1"/>
</dbReference>
<evidence type="ECO:0000256" key="3">
    <source>
        <dbReference type="ARBA" id="ARBA00022679"/>
    </source>
</evidence>
<dbReference type="Proteomes" id="UP001177258">
    <property type="component" value="Unassembled WGS sequence"/>
</dbReference>
<reference evidence="12 14" key="1">
    <citation type="submission" date="2023-07" db="EMBL/GenBank/DDBJ databases">
        <title>Unpublished Manusciprt.</title>
        <authorList>
            <person name="Aydin F."/>
            <person name="Tarhane S."/>
            <person name="Saticioglu I.B."/>
            <person name="Karakaya E."/>
            <person name="Abay S."/>
            <person name="Guran O."/>
            <person name="Bozkurt E."/>
            <person name="Uzum N."/>
            <person name="Olgun K."/>
            <person name="Jablonski D."/>
        </authorList>
    </citation>
    <scope>NUCLEOTIDE SEQUENCE</scope>
    <source>
        <strain evidence="14">faydin-H75</strain>
        <strain evidence="12">Faydin-H76</strain>
    </source>
</reference>
<evidence type="ECO:0000256" key="5">
    <source>
        <dbReference type="ARBA" id="ARBA00023015"/>
    </source>
</evidence>
<dbReference type="Gene3D" id="1.10.10.60">
    <property type="entry name" value="Homeodomain-like"/>
    <property type="match status" value="1"/>
</dbReference>
<evidence type="ECO:0000259" key="10">
    <source>
        <dbReference type="Pfam" id="PF04963"/>
    </source>
</evidence>
<dbReference type="Pfam" id="PF04963">
    <property type="entry name" value="Sigma54_CBD"/>
    <property type="match status" value="1"/>
</dbReference>
<dbReference type="GO" id="GO:0016987">
    <property type="term" value="F:sigma factor activity"/>
    <property type="evidence" value="ECO:0007669"/>
    <property type="project" value="UniProtKB-KW"/>
</dbReference>
<dbReference type="PIRSF" id="PIRSF000774">
    <property type="entry name" value="RpoN"/>
    <property type="match status" value="1"/>
</dbReference>
<evidence type="ECO:0000256" key="2">
    <source>
        <dbReference type="ARBA" id="ARBA00022478"/>
    </source>
</evidence>
<dbReference type="NCBIfam" id="TIGR02395">
    <property type="entry name" value="rpoN_sigma"/>
    <property type="match status" value="1"/>
</dbReference>
<dbReference type="GO" id="GO:0001216">
    <property type="term" value="F:DNA-binding transcription activator activity"/>
    <property type="evidence" value="ECO:0007669"/>
    <property type="project" value="InterPro"/>
</dbReference>
<evidence type="ECO:0000313" key="13">
    <source>
        <dbReference type="Proteomes" id="UP001177258"/>
    </source>
</evidence>
<dbReference type="Pfam" id="PF00309">
    <property type="entry name" value="Sigma54_AID"/>
    <property type="match status" value="1"/>
</dbReference>
<keyword evidence="3 12" id="KW-0808">Transferase</keyword>
<dbReference type="EC" id="2.7.7.6" evidence="12"/>
<dbReference type="InterPro" id="IPR038709">
    <property type="entry name" value="RpoN_core-bd_sf"/>
</dbReference>
<proteinExistence type="inferred from homology"/>
<evidence type="ECO:0000256" key="8">
    <source>
        <dbReference type="ARBA" id="ARBA00023163"/>
    </source>
</evidence>
<dbReference type="GO" id="GO:0003677">
    <property type="term" value="F:DNA binding"/>
    <property type="evidence" value="ECO:0007669"/>
    <property type="project" value="UniProtKB-KW"/>
</dbReference>
<dbReference type="GO" id="GO:0003899">
    <property type="term" value="F:DNA-directed RNA polymerase activity"/>
    <property type="evidence" value="ECO:0007669"/>
    <property type="project" value="UniProtKB-EC"/>
</dbReference>
<dbReference type="InterPro" id="IPR007634">
    <property type="entry name" value="RNA_pol_sigma_54_DNA-bd"/>
</dbReference>
<dbReference type="GO" id="GO:0006352">
    <property type="term" value="P:DNA-templated transcription initiation"/>
    <property type="evidence" value="ECO:0007669"/>
    <property type="project" value="InterPro"/>
</dbReference>
<keyword evidence="14" id="KW-1185">Reference proteome</keyword>
<dbReference type="EMBL" id="JAUPEV010000011">
    <property type="protein sequence ID" value="MDO7253616.1"/>
    <property type="molecule type" value="Genomic_DNA"/>
</dbReference>
<evidence type="ECO:0000313" key="12">
    <source>
        <dbReference type="EMBL" id="MDP2539544.1"/>
    </source>
</evidence>
<dbReference type="PANTHER" id="PTHR32248:SF4">
    <property type="entry name" value="RNA POLYMERASE SIGMA-54 FACTOR"/>
    <property type="match status" value="1"/>
</dbReference>
<evidence type="ECO:0000256" key="1">
    <source>
        <dbReference type="ARBA" id="ARBA00008798"/>
    </source>
</evidence>
<evidence type="ECO:0000256" key="6">
    <source>
        <dbReference type="ARBA" id="ARBA00023082"/>
    </source>
</evidence>
<keyword evidence="8" id="KW-0804">Transcription</keyword>
<keyword evidence="2" id="KW-0240">DNA-directed RNA polymerase</keyword>
<keyword evidence="6" id="KW-0731">Sigma factor</keyword>
<dbReference type="PROSITE" id="PS00718">
    <property type="entry name" value="SIGMA54_2"/>
    <property type="match status" value="1"/>
</dbReference>
<feature type="domain" description="RNA polymerase sigma factor 54 DNA-binding" evidence="9">
    <location>
        <begin position="267"/>
        <end position="421"/>
    </location>
</feature>
<dbReference type="Gene3D" id="1.10.10.1330">
    <property type="entry name" value="RNA polymerase sigma-54 factor, core-binding domain"/>
    <property type="match status" value="1"/>
</dbReference>
<dbReference type="PANTHER" id="PTHR32248">
    <property type="entry name" value="RNA POLYMERASE SIGMA-54 FACTOR"/>
    <property type="match status" value="1"/>
</dbReference>
<dbReference type="RefSeq" id="WP_305517458.1">
    <property type="nucleotide sequence ID" value="NZ_JAUPEV010000011.1"/>
</dbReference>
<keyword evidence="5" id="KW-0805">Transcription regulation</keyword>
<dbReference type="PRINTS" id="PR00045">
    <property type="entry name" value="SIGMA54FCT"/>
</dbReference>
<evidence type="ECO:0000313" key="14">
    <source>
        <dbReference type="Proteomes" id="UP001240777"/>
    </source>
</evidence>